<keyword evidence="1 7" id="KW-0489">Methyltransferase</keyword>
<dbReference type="Gene3D" id="3.90.120.10">
    <property type="entry name" value="DNA Methylase, subunit A, domain 2"/>
    <property type="match status" value="1"/>
</dbReference>
<organism evidence="8 9">
    <name type="scientific">Diversispora eburnea</name>
    <dbReference type="NCBI Taxonomy" id="1213867"/>
    <lineage>
        <taxon>Eukaryota</taxon>
        <taxon>Fungi</taxon>
        <taxon>Fungi incertae sedis</taxon>
        <taxon>Mucoromycota</taxon>
        <taxon>Glomeromycotina</taxon>
        <taxon>Glomeromycetes</taxon>
        <taxon>Diversisporales</taxon>
        <taxon>Diversisporaceae</taxon>
        <taxon>Diversispora</taxon>
    </lineage>
</organism>
<dbReference type="GO" id="GO:0032259">
    <property type="term" value="P:methylation"/>
    <property type="evidence" value="ECO:0007669"/>
    <property type="project" value="UniProtKB-KW"/>
</dbReference>
<accession>A0A9N9FAX8</accession>
<evidence type="ECO:0000256" key="7">
    <source>
        <dbReference type="PROSITE-ProRule" id="PRU01016"/>
    </source>
</evidence>
<comment type="caution">
    <text evidence="8">The sequence shown here is derived from an EMBL/GenBank/DDBJ whole genome shotgun (WGS) entry which is preliminary data.</text>
</comment>
<comment type="similarity">
    <text evidence="7">Belongs to the class I-like SAM-binding methyltransferase superfamily. C5-methyltransferase family.</text>
</comment>
<dbReference type="AlphaFoldDB" id="A0A9N9FAX8"/>
<gene>
    <name evidence="8" type="ORF">DEBURN_LOCUS5636</name>
</gene>
<evidence type="ECO:0000256" key="2">
    <source>
        <dbReference type="ARBA" id="ARBA00022679"/>
    </source>
</evidence>
<evidence type="ECO:0000313" key="9">
    <source>
        <dbReference type="Proteomes" id="UP000789706"/>
    </source>
</evidence>
<dbReference type="Proteomes" id="UP000789706">
    <property type="component" value="Unassembled WGS sequence"/>
</dbReference>
<dbReference type="PROSITE" id="PS00095">
    <property type="entry name" value="C5_MTASE_2"/>
    <property type="match status" value="1"/>
</dbReference>
<dbReference type="GO" id="GO:0005634">
    <property type="term" value="C:nucleus"/>
    <property type="evidence" value="ECO:0007669"/>
    <property type="project" value="TreeGrafter"/>
</dbReference>
<dbReference type="InterPro" id="IPR001525">
    <property type="entry name" value="C5_MeTfrase"/>
</dbReference>
<dbReference type="PROSITE" id="PS51679">
    <property type="entry name" value="SAM_MT_C5"/>
    <property type="match status" value="1"/>
</dbReference>
<keyword evidence="9" id="KW-1185">Reference proteome</keyword>
<dbReference type="InterPro" id="IPR050750">
    <property type="entry name" value="C5-MTase"/>
</dbReference>
<evidence type="ECO:0000256" key="3">
    <source>
        <dbReference type="ARBA" id="ARBA00022691"/>
    </source>
</evidence>
<evidence type="ECO:0000256" key="4">
    <source>
        <dbReference type="ARBA" id="ARBA00039081"/>
    </source>
</evidence>
<evidence type="ECO:0000256" key="5">
    <source>
        <dbReference type="ARBA" id="ARBA00039681"/>
    </source>
</evidence>
<dbReference type="PANTHER" id="PTHR46098:SF1">
    <property type="entry name" value="TRNA (CYTOSINE(38)-C(5))-METHYLTRANSFERASE"/>
    <property type="match status" value="1"/>
</dbReference>
<dbReference type="EC" id="2.1.1.204" evidence="4"/>
<dbReference type="GO" id="GO:0008168">
    <property type="term" value="F:methyltransferase activity"/>
    <property type="evidence" value="ECO:0007669"/>
    <property type="project" value="UniProtKB-KW"/>
</dbReference>
<dbReference type="EMBL" id="CAJVPK010000513">
    <property type="protein sequence ID" value="CAG8520518.1"/>
    <property type="molecule type" value="Genomic_DNA"/>
</dbReference>
<proteinExistence type="inferred from homology"/>
<evidence type="ECO:0000313" key="8">
    <source>
        <dbReference type="EMBL" id="CAG8520518.1"/>
    </source>
</evidence>
<dbReference type="Pfam" id="PF00145">
    <property type="entry name" value="DNA_methylase"/>
    <property type="match status" value="1"/>
</dbReference>
<dbReference type="SUPFAM" id="SSF53335">
    <property type="entry name" value="S-adenosyl-L-methionine-dependent methyltransferases"/>
    <property type="match status" value="1"/>
</dbReference>
<evidence type="ECO:0000256" key="6">
    <source>
        <dbReference type="ARBA" id="ARBA00042810"/>
    </source>
</evidence>
<dbReference type="PANTHER" id="PTHR46098">
    <property type="entry name" value="TRNA (CYTOSINE(38)-C(5))-METHYLTRANSFERASE"/>
    <property type="match status" value="1"/>
</dbReference>
<name>A0A9N9FAX8_9GLOM</name>
<sequence>MEISKNSTQTFIRCIEFFSGIGGLHYAFKQAWSNGEVIASFDINIVANSVYKHNFGKNPITKCIESLNVDDIEKYEANCWLLSPPCQPYTRGGKGLDDQDQRAKGLMHLIEILPKLSNPPEYIFLENVLNFEKSRSREKLIIQLYRMNYEIHECLLTPLQFGIPNDRLRYYLMARKKTIIYENIGENIENLEENYFKRSNTNIHRSWPFEYIVRPIDQRSSCFTKSYGSHHIFGSGSLIQTKKLEVFARLHTFPLKPNNSDNFMNNLNNIQDQILLPPRLYDSIKNSSSTNYLEFPDDVSIIQKHRLLGNSLNVFVVAELLRCVLFNY</sequence>
<feature type="active site" evidence="7">
    <location>
        <position position="86"/>
    </location>
</feature>
<keyword evidence="2 7" id="KW-0808">Transferase</keyword>
<reference evidence="8" key="1">
    <citation type="submission" date="2021-06" db="EMBL/GenBank/DDBJ databases">
        <authorList>
            <person name="Kallberg Y."/>
            <person name="Tangrot J."/>
            <person name="Rosling A."/>
        </authorList>
    </citation>
    <scope>NUCLEOTIDE SEQUENCE</scope>
    <source>
        <strain evidence="8">AZ414A</strain>
    </source>
</reference>
<dbReference type="Gene3D" id="3.40.50.150">
    <property type="entry name" value="Vaccinia Virus protein VP39"/>
    <property type="match status" value="1"/>
</dbReference>
<protein>
    <recommendedName>
        <fullName evidence="5">tRNA (cytosine(38)-C(5))-methyltransferase</fullName>
        <ecNumber evidence="4">2.1.1.204</ecNumber>
    </recommendedName>
    <alternativeName>
        <fullName evidence="6">DNA (cytosine-5)-methyltransferase-like protein 2</fullName>
    </alternativeName>
</protein>
<keyword evidence="3 7" id="KW-0949">S-adenosyl-L-methionine</keyword>
<evidence type="ECO:0000256" key="1">
    <source>
        <dbReference type="ARBA" id="ARBA00022603"/>
    </source>
</evidence>
<dbReference type="InterPro" id="IPR029063">
    <property type="entry name" value="SAM-dependent_MTases_sf"/>
</dbReference>
<dbReference type="OrthoDB" id="414133at2759"/>
<dbReference type="PRINTS" id="PR00105">
    <property type="entry name" value="C5METTRFRASE"/>
</dbReference>
<dbReference type="InterPro" id="IPR031303">
    <property type="entry name" value="C5_meth_CS"/>
</dbReference>